<dbReference type="InterPro" id="IPR057268">
    <property type="entry name" value="Ribosomal_L18"/>
</dbReference>
<keyword evidence="9" id="KW-1185">Reference proteome</keyword>
<dbReference type="GO" id="GO:0006412">
    <property type="term" value="P:translation"/>
    <property type="evidence" value="ECO:0007669"/>
    <property type="project" value="UniProtKB-UniRule"/>
</dbReference>
<dbReference type="NCBIfam" id="TIGR00060">
    <property type="entry name" value="L18_bact"/>
    <property type="match status" value="1"/>
</dbReference>
<dbReference type="HAMAP" id="MF_01337_B">
    <property type="entry name" value="Ribosomal_uL18_B"/>
    <property type="match status" value="1"/>
</dbReference>
<dbReference type="InterPro" id="IPR004389">
    <property type="entry name" value="Ribosomal_uL18_bac-type"/>
</dbReference>
<dbReference type="PANTHER" id="PTHR12899:SF3">
    <property type="entry name" value="LARGE RIBOSOMAL SUBUNIT PROTEIN UL18M"/>
    <property type="match status" value="1"/>
</dbReference>
<reference evidence="8 9" key="1">
    <citation type="submission" date="2019-02" db="EMBL/GenBank/DDBJ databases">
        <title>Dyella amyloliquefaciens sp. nov., isolated from forest soil.</title>
        <authorList>
            <person name="Gao Z.-H."/>
            <person name="Qiu L.-H."/>
        </authorList>
    </citation>
    <scope>NUCLEOTIDE SEQUENCE [LARGE SCALE GENOMIC DNA]</scope>
    <source>
        <strain evidence="8 9">KACC 12747</strain>
    </source>
</reference>
<evidence type="ECO:0000256" key="3">
    <source>
        <dbReference type="ARBA" id="ARBA00022884"/>
    </source>
</evidence>
<dbReference type="GO" id="GO:0022625">
    <property type="term" value="C:cytosolic large ribosomal subunit"/>
    <property type="evidence" value="ECO:0007669"/>
    <property type="project" value="TreeGrafter"/>
</dbReference>
<accession>A0A4V2NLL1</accession>
<dbReference type="SUPFAM" id="SSF53137">
    <property type="entry name" value="Translational machinery components"/>
    <property type="match status" value="1"/>
</dbReference>
<gene>
    <name evidence="7" type="primary">rplR</name>
    <name evidence="8" type="ORF">EZM97_10960</name>
</gene>
<proteinExistence type="inferred from homology"/>
<dbReference type="GO" id="GO:0008097">
    <property type="term" value="F:5S rRNA binding"/>
    <property type="evidence" value="ECO:0007669"/>
    <property type="project" value="TreeGrafter"/>
</dbReference>
<dbReference type="AlphaFoldDB" id="A0A4V2NLL1"/>
<evidence type="ECO:0000256" key="4">
    <source>
        <dbReference type="ARBA" id="ARBA00022980"/>
    </source>
</evidence>
<dbReference type="FunFam" id="3.30.420.100:FF:000001">
    <property type="entry name" value="50S ribosomal protein L18"/>
    <property type="match status" value="1"/>
</dbReference>
<dbReference type="Proteomes" id="UP000291822">
    <property type="component" value="Unassembled WGS sequence"/>
</dbReference>
<dbReference type="InterPro" id="IPR005484">
    <property type="entry name" value="Ribosomal_uL18_bac/plant/anim"/>
</dbReference>
<sequence length="117" mass="12458">MNKNESRLRRAKSTRSHIRKLAVARLSVHRTGQHLYAQVFDASGQNVVAAASTVQKSVAEGLKGTKNLTAAAAVGKAVAERALAAGIESVAFDRSGFRYHGRIKALADAAREAGLKF</sequence>
<keyword evidence="4 7" id="KW-0689">Ribosomal protein</keyword>
<comment type="caution">
    <text evidence="8">The sequence shown here is derived from an EMBL/GenBank/DDBJ whole genome shotgun (WGS) entry which is preliminary data.</text>
</comment>
<evidence type="ECO:0000256" key="1">
    <source>
        <dbReference type="ARBA" id="ARBA00007116"/>
    </source>
</evidence>
<evidence type="ECO:0000313" key="8">
    <source>
        <dbReference type="EMBL" id="TCI09481.1"/>
    </source>
</evidence>
<keyword evidence="3 7" id="KW-0694">RNA-binding</keyword>
<dbReference type="Pfam" id="PF00861">
    <property type="entry name" value="Ribosomal_L18p"/>
    <property type="match status" value="1"/>
</dbReference>
<evidence type="ECO:0000256" key="2">
    <source>
        <dbReference type="ARBA" id="ARBA00022730"/>
    </source>
</evidence>
<dbReference type="PANTHER" id="PTHR12899">
    <property type="entry name" value="39S RIBOSOMAL PROTEIN L18, MITOCHONDRIAL"/>
    <property type="match status" value="1"/>
</dbReference>
<dbReference type="CDD" id="cd00432">
    <property type="entry name" value="Ribosomal_L18_L5e"/>
    <property type="match status" value="1"/>
</dbReference>
<protein>
    <recommendedName>
        <fullName evidence="6 7">Large ribosomal subunit protein uL18</fullName>
    </recommendedName>
</protein>
<evidence type="ECO:0000313" key="9">
    <source>
        <dbReference type="Proteomes" id="UP000291822"/>
    </source>
</evidence>
<dbReference type="EMBL" id="SJTG01000002">
    <property type="protein sequence ID" value="TCI09481.1"/>
    <property type="molecule type" value="Genomic_DNA"/>
</dbReference>
<dbReference type="Gene3D" id="3.30.420.100">
    <property type="match status" value="1"/>
</dbReference>
<comment type="similarity">
    <text evidence="1 7">Belongs to the universal ribosomal protein uL18 family.</text>
</comment>
<comment type="subunit">
    <text evidence="7">Part of the 50S ribosomal subunit; part of the 5S rRNA/L5/L18/L25 subcomplex. Contacts the 5S and 23S rRNAs.</text>
</comment>
<keyword evidence="5 7" id="KW-0687">Ribonucleoprotein</keyword>
<organism evidence="8 9">
    <name type="scientific">Dyella soli</name>
    <dbReference type="NCBI Taxonomy" id="522319"/>
    <lineage>
        <taxon>Bacteria</taxon>
        <taxon>Pseudomonadati</taxon>
        <taxon>Pseudomonadota</taxon>
        <taxon>Gammaproteobacteria</taxon>
        <taxon>Lysobacterales</taxon>
        <taxon>Rhodanobacteraceae</taxon>
        <taxon>Dyella</taxon>
    </lineage>
</organism>
<evidence type="ECO:0000256" key="7">
    <source>
        <dbReference type="HAMAP-Rule" id="MF_01337"/>
    </source>
</evidence>
<evidence type="ECO:0000256" key="6">
    <source>
        <dbReference type="ARBA" id="ARBA00035197"/>
    </source>
</evidence>
<dbReference type="GO" id="GO:0003735">
    <property type="term" value="F:structural constituent of ribosome"/>
    <property type="evidence" value="ECO:0007669"/>
    <property type="project" value="InterPro"/>
</dbReference>
<name>A0A4V2NLL1_9GAMM</name>
<evidence type="ECO:0000256" key="5">
    <source>
        <dbReference type="ARBA" id="ARBA00023274"/>
    </source>
</evidence>
<comment type="function">
    <text evidence="7">This is one of the proteins that bind and probably mediate the attachment of the 5S RNA into the large ribosomal subunit, where it forms part of the central protuberance.</text>
</comment>
<keyword evidence="2 7" id="KW-0699">rRNA-binding</keyword>